<feature type="region of interest" description="Disordered" evidence="1">
    <location>
        <begin position="642"/>
        <end position="668"/>
    </location>
</feature>
<keyword evidence="3" id="KW-1185">Reference proteome</keyword>
<feature type="region of interest" description="Disordered" evidence="1">
    <location>
        <begin position="562"/>
        <end position="595"/>
    </location>
</feature>
<dbReference type="EMBL" id="CCKQ01009337">
    <property type="protein sequence ID" value="CDW80815.1"/>
    <property type="molecule type" value="Genomic_DNA"/>
</dbReference>
<dbReference type="Proteomes" id="UP000039865">
    <property type="component" value="Unassembled WGS sequence"/>
</dbReference>
<evidence type="ECO:0000313" key="3">
    <source>
        <dbReference type="Proteomes" id="UP000039865"/>
    </source>
</evidence>
<feature type="compositionally biased region" description="Polar residues" evidence="1">
    <location>
        <begin position="522"/>
        <end position="531"/>
    </location>
</feature>
<feature type="region of interest" description="Disordered" evidence="1">
    <location>
        <begin position="522"/>
        <end position="545"/>
    </location>
</feature>
<protein>
    <submittedName>
        <fullName evidence="2">Uncharacterized protein</fullName>
    </submittedName>
</protein>
<feature type="region of interest" description="Disordered" evidence="1">
    <location>
        <begin position="23"/>
        <end position="43"/>
    </location>
</feature>
<evidence type="ECO:0000313" key="2">
    <source>
        <dbReference type="EMBL" id="CDW80815.1"/>
    </source>
</evidence>
<proteinExistence type="predicted"/>
<reference evidence="2 3" key="1">
    <citation type="submission" date="2014-06" db="EMBL/GenBank/DDBJ databases">
        <authorList>
            <person name="Swart Estienne"/>
        </authorList>
    </citation>
    <scope>NUCLEOTIDE SEQUENCE [LARGE SCALE GENOMIC DNA]</scope>
    <source>
        <strain evidence="2 3">130c</strain>
    </source>
</reference>
<evidence type="ECO:0000256" key="1">
    <source>
        <dbReference type="SAM" id="MobiDB-lite"/>
    </source>
</evidence>
<name>A0A078AF20_STYLE</name>
<dbReference type="InParanoid" id="A0A078AF20"/>
<sequence length="918" mass="105382">MSDQRRLSKKITRGFSQQDINIANQTQPSSMEGKQITGNLSQRSQNETYDRNLTYVQRLMVRLDLPELNDNQQFIKIKNAISNFYSSAECHNHQSYISIFYKSLVNMILHWSRVNEYNLKVKNLNKIYQWFELKRRKMMGLPQNDTKISPGKGDLISDMDSNLRASQNFQSLIVEDIDQMVKSGSQSVFRQSMSPNTLLMSPMIGNQSLSDFDKYILTTKKSKIKFDVDARTQDNSVKPAKDRIFEFKRRQLVRQDSMVSGQTQNSKINPVRVLSINDRSSVTNIANNVTRPDTAATINVGNRLSMTSSLLRPGTTQTANKMMTSGNFSAASFMSPGHSAQSFFSPQNFKSDLNNAASNNDRNSMIDTQTVLQSSIRPQTQQNYTFKNVKFQDYSISQKQLSYLPIDFTIESKSRGQDFQNLDSISNFYTVGPSSTEDDLRLTKYWFANANKQLQEKRADEEKQVILKEWSVAKQRIQQEISSKQERMRLISDPTKLAVMKSTIKVNINKIYKNQDEFLDSDQSSLNTTKNSDYEEEQKQKEAQKKLVIQKPSQMRVVDYDYDNENNDLRSDDNYDEYRVNSDEDYEYQDNRKKNQKEVVVEEVKKPEKRKPKIAQILDFTSKKKTEDEYNVENQDQEKFGSNIEGIELTKEEDSSEEETEDGRVAKKKVKPPVNAASLVGIDQKKLKILKIRQTKGDIIRASINSKPQNDEVLDNIFTIQDQPDTLTMSLYNRPVTTKQNLTGLHPTEKINSVFSTKNRKLINEYTQPEDLFALNDKQSNNFTDFRPKTVGYSTRPQRLSIGQNKVVLEDRNSHIGGCLLEQLQEIKAISQYLSRQSSIGKLNLKTESDKNLSSKNIVNQRTNRMAVSLNTLKKAILLPSDTDTSIKQREINPMTIGLMVNPFQKAAKGKKAKKKKA</sequence>
<gene>
    <name evidence="2" type="primary">Contig11842.g12659</name>
    <name evidence="2" type="ORF">STYLEM_9819</name>
</gene>
<feature type="compositionally biased region" description="Basic and acidic residues" evidence="1">
    <location>
        <begin position="567"/>
        <end position="582"/>
    </location>
</feature>
<dbReference type="AlphaFoldDB" id="A0A078AF20"/>
<accession>A0A078AF20</accession>
<organism evidence="2 3">
    <name type="scientific">Stylonychia lemnae</name>
    <name type="common">Ciliate</name>
    <dbReference type="NCBI Taxonomy" id="5949"/>
    <lineage>
        <taxon>Eukaryota</taxon>
        <taxon>Sar</taxon>
        <taxon>Alveolata</taxon>
        <taxon>Ciliophora</taxon>
        <taxon>Intramacronucleata</taxon>
        <taxon>Spirotrichea</taxon>
        <taxon>Stichotrichia</taxon>
        <taxon>Sporadotrichida</taxon>
        <taxon>Oxytrichidae</taxon>
        <taxon>Stylonychinae</taxon>
        <taxon>Stylonychia</taxon>
    </lineage>
</organism>